<accession>A0AAJ3K3I1</accession>
<evidence type="ECO:0000313" key="2">
    <source>
        <dbReference type="Proteomes" id="UP000188998"/>
    </source>
</evidence>
<protein>
    <submittedName>
        <fullName evidence="1">Uncharacterized protein</fullName>
    </submittedName>
</protein>
<dbReference type="AlphaFoldDB" id="A0AAJ3K3I1"/>
<dbReference type="EMBL" id="MLAB01000055">
    <property type="protein sequence ID" value="OOF70405.1"/>
    <property type="molecule type" value="Genomic_DNA"/>
</dbReference>
<keyword evidence="2" id="KW-1185">Reference proteome</keyword>
<proteinExistence type="predicted"/>
<dbReference type="Gene3D" id="3.90.1140.10">
    <property type="entry name" value="Cyclic phosphodiesterase"/>
    <property type="match status" value="1"/>
</dbReference>
<name>A0AAJ3K3I1_9PAST</name>
<reference evidence="1 2" key="1">
    <citation type="submission" date="2016-10" db="EMBL/GenBank/DDBJ databases">
        <title>Rodentibacter gen. nov. and new species.</title>
        <authorList>
            <person name="Christensen H."/>
        </authorList>
    </citation>
    <scope>NUCLEOTIDE SEQUENCE [LARGE SCALE GENOMIC DNA]</scope>
    <source>
        <strain evidence="1 2">199137021</strain>
    </source>
</reference>
<organism evidence="1 2">
    <name type="scientific">Rodentibacter caecimuris</name>
    <dbReference type="NCBI Taxonomy" id="1796644"/>
    <lineage>
        <taxon>Bacteria</taxon>
        <taxon>Pseudomonadati</taxon>
        <taxon>Pseudomonadota</taxon>
        <taxon>Gammaproteobacteria</taxon>
        <taxon>Pasteurellales</taxon>
        <taxon>Pasteurellaceae</taxon>
        <taxon>Rodentibacter</taxon>
    </lineage>
</organism>
<dbReference type="Proteomes" id="UP000188998">
    <property type="component" value="Unassembled WGS sequence"/>
</dbReference>
<evidence type="ECO:0000313" key="1">
    <source>
        <dbReference type="EMBL" id="OOF70405.1"/>
    </source>
</evidence>
<comment type="caution">
    <text evidence="1">The sequence shown here is derived from an EMBL/GenBank/DDBJ whole genome shotgun (WGS) entry which is preliminary data.</text>
</comment>
<gene>
    <name evidence="1" type="ORF">BKG90_10075</name>
</gene>
<sequence length="82" mass="9817">MTGKHYVIPEIQLLAMFHKILAHNWKKYTPEQLVRIEIQRKIWSDTFKQQNPLLEINTVEFSIFDDMLAYSPLLKYHLNTSV</sequence>